<keyword evidence="2" id="KW-1185">Reference proteome</keyword>
<comment type="caution">
    <text evidence="1">The sequence shown here is derived from an EMBL/GenBank/DDBJ whole genome shotgun (WGS) entry which is preliminary data.</text>
</comment>
<evidence type="ECO:0000313" key="2">
    <source>
        <dbReference type="Proteomes" id="UP000274271"/>
    </source>
</evidence>
<organism evidence="1 2">
    <name type="scientific">Larkinella knui</name>
    <dbReference type="NCBI Taxonomy" id="2025310"/>
    <lineage>
        <taxon>Bacteria</taxon>
        <taxon>Pseudomonadati</taxon>
        <taxon>Bacteroidota</taxon>
        <taxon>Cytophagia</taxon>
        <taxon>Cytophagales</taxon>
        <taxon>Spirosomataceae</taxon>
        <taxon>Larkinella</taxon>
    </lineage>
</organism>
<evidence type="ECO:0000313" key="1">
    <source>
        <dbReference type="EMBL" id="RRB15359.1"/>
    </source>
</evidence>
<reference evidence="1 2" key="1">
    <citation type="submission" date="2018-11" db="EMBL/GenBank/DDBJ databases">
        <authorList>
            <person name="Zhou Z."/>
            <person name="Wang G."/>
        </authorList>
    </citation>
    <scope>NUCLEOTIDE SEQUENCE [LARGE SCALE GENOMIC DNA]</scope>
    <source>
        <strain evidence="1 2">KCTC42998</strain>
    </source>
</reference>
<name>A0A3P1CQ33_9BACT</name>
<protein>
    <recommendedName>
        <fullName evidence="3">NurA domain-containing protein</fullName>
    </recommendedName>
</protein>
<sequence>MPYQGGSRLPTETASKLGHLKVIQSDWVKSLIEDFEYNDSDPKDESNTVWTEFDVTSAIPLPRIFAVDGSWVPVSSDNYPKKEVAFVKTALMCIDKTKLDKIDHENPHPLLLQDVLNGSALFHTTVFPLKNVKTPLGNNYTAVRHIIRDSIKVDQDGAYYETLKWLTYSKWGTGKPKSPAFECPHCSQVIPGLPYDADEALCASCKESVFLTDMIGFHLDMEDESASTTVPNTYMLIMETLMLLTAVRIFWNKQDKRLVSSCLFIKDGPLSLNSQYSKLVPALRDFFEHAKNVGRPVHLIGQEKTGAFADHLASIARFASPQHQDDPMTYSVLSHKYVRKEVYRQPDLANPYGSRTNWGEKLYVKLEPSWYAVLNIPPGLYNDNTNFPTSNDLIGLSRILATLPSLISRKYEGALYPIELANGIASMSSYPSAKVLQLFAKL</sequence>
<gene>
    <name evidence="1" type="ORF">EHT87_12555</name>
</gene>
<accession>A0A3P1CQ33</accession>
<proteinExistence type="predicted"/>
<dbReference type="OrthoDB" id="3192540at2"/>
<dbReference type="AlphaFoldDB" id="A0A3P1CQ33"/>
<dbReference type="EMBL" id="RQJP01000002">
    <property type="protein sequence ID" value="RRB15359.1"/>
    <property type="molecule type" value="Genomic_DNA"/>
</dbReference>
<dbReference type="Proteomes" id="UP000274271">
    <property type="component" value="Unassembled WGS sequence"/>
</dbReference>
<evidence type="ECO:0008006" key="3">
    <source>
        <dbReference type="Google" id="ProtNLM"/>
    </source>
</evidence>